<feature type="transmembrane region" description="Helical" evidence="1">
    <location>
        <begin position="143"/>
        <end position="163"/>
    </location>
</feature>
<evidence type="ECO:0000313" key="2">
    <source>
        <dbReference type="EMBL" id="SDC50071.1"/>
    </source>
</evidence>
<dbReference type="Proteomes" id="UP000242949">
    <property type="component" value="Unassembled WGS sequence"/>
</dbReference>
<keyword evidence="1" id="KW-0812">Transmembrane</keyword>
<feature type="transmembrane region" description="Helical" evidence="1">
    <location>
        <begin position="108"/>
        <end position="131"/>
    </location>
</feature>
<accession>A0A1G6M3Q0</accession>
<sequence>MFIDFKKHVVRHHPLIVIGSITILCASIQYLILSDLEINQIHSIYGDFNQSAIFQKLTMDLCSVFLIIYYVFTSASSIISDYKYGVFIYDLARGVSSLEIIITRYLSLLLYVLLSNFIAIFITTIISIFYGGMEIDLLKNGSILLFSLSYKSAFYIALAIFIALLFKNYVLSLSIFFIAEVIQLIFYRQISEHTFRSVIIFNHLDVKHYFNLPAEISRYQDSFFTTILVFLTYTVVLLFVSAYIFKHKRIT</sequence>
<evidence type="ECO:0000256" key="1">
    <source>
        <dbReference type="SAM" id="Phobius"/>
    </source>
</evidence>
<name>A0A1G6M3Q0_9BACI</name>
<dbReference type="AlphaFoldDB" id="A0A1G6M3Q0"/>
<feature type="transmembrane region" description="Helical" evidence="1">
    <location>
        <begin position="12"/>
        <end position="33"/>
    </location>
</feature>
<keyword evidence="1" id="KW-0472">Membrane</keyword>
<evidence type="ECO:0008006" key="4">
    <source>
        <dbReference type="Google" id="ProtNLM"/>
    </source>
</evidence>
<dbReference type="EMBL" id="FMYI01000010">
    <property type="protein sequence ID" value="SDC50071.1"/>
    <property type="molecule type" value="Genomic_DNA"/>
</dbReference>
<organism evidence="2 3">
    <name type="scientific">Pelagirhabdus alkalitolerans</name>
    <dbReference type="NCBI Taxonomy" id="1612202"/>
    <lineage>
        <taxon>Bacteria</taxon>
        <taxon>Bacillati</taxon>
        <taxon>Bacillota</taxon>
        <taxon>Bacilli</taxon>
        <taxon>Bacillales</taxon>
        <taxon>Bacillaceae</taxon>
        <taxon>Pelagirhabdus</taxon>
    </lineage>
</organism>
<proteinExistence type="predicted"/>
<feature type="transmembrane region" description="Helical" evidence="1">
    <location>
        <begin position="169"/>
        <end position="187"/>
    </location>
</feature>
<dbReference type="STRING" id="1612202.SAMN05421734_11021"/>
<dbReference type="RefSeq" id="WP_090796726.1">
    <property type="nucleotide sequence ID" value="NZ_FMYI01000010.1"/>
</dbReference>
<feature type="transmembrane region" description="Helical" evidence="1">
    <location>
        <begin position="223"/>
        <end position="245"/>
    </location>
</feature>
<feature type="transmembrane region" description="Helical" evidence="1">
    <location>
        <begin position="53"/>
        <end position="72"/>
    </location>
</feature>
<keyword evidence="3" id="KW-1185">Reference proteome</keyword>
<evidence type="ECO:0000313" key="3">
    <source>
        <dbReference type="Proteomes" id="UP000242949"/>
    </source>
</evidence>
<keyword evidence="1" id="KW-1133">Transmembrane helix</keyword>
<protein>
    <recommendedName>
        <fullName evidence="4">ABC-2 family transporter protein</fullName>
    </recommendedName>
</protein>
<reference evidence="3" key="1">
    <citation type="submission" date="2016-09" db="EMBL/GenBank/DDBJ databases">
        <authorList>
            <person name="Varghese N."/>
            <person name="Submissions S."/>
        </authorList>
    </citation>
    <scope>NUCLEOTIDE SEQUENCE [LARGE SCALE GENOMIC DNA]</scope>
    <source>
        <strain evidence="3">S5</strain>
    </source>
</reference>
<gene>
    <name evidence="2" type="ORF">SAMN05421734_11021</name>
</gene>
<dbReference type="OrthoDB" id="10006959at2"/>